<reference evidence="1" key="1">
    <citation type="submission" date="2018-05" db="EMBL/GenBank/DDBJ databases">
        <authorList>
            <person name="Lanie J.A."/>
            <person name="Ng W.-L."/>
            <person name="Kazmierczak K.M."/>
            <person name="Andrzejewski T.M."/>
            <person name="Davidsen T.M."/>
            <person name="Wayne K.J."/>
            <person name="Tettelin H."/>
            <person name="Glass J.I."/>
            <person name="Rusch D."/>
            <person name="Podicherti R."/>
            <person name="Tsui H.-C.T."/>
            <person name="Winkler M.E."/>
        </authorList>
    </citation>
    <scope>NUCLEOTIDE SEQUENCE</scope>
</reference>
<name>A0A382Q0U4_9ZZZZ</name>
<protein>
    <submittedName>
        <fullName evidence="1">Uncharacterized protein</fullName>
    </submittedName>
</protein>
<gene>
    <name evidence="1" type="ORF">METZ01_LOCUS332068</name>
</gene>
<organism evidence="1">
    <name type="scientific">marine metagenome</name>
    <dbReference type="NCBI Taxonomy" id="408172"/>
    <lineage>
        <taxon>unclassified sequences</taxon>
        <taxon>metagenomes</taxon>
        <taxon>ecological metagenomes</taxon>
    </lineage>
</organism>
<sequence>MISSSPNPLQAKPEEVLIDKELQILDQTEGKSEEVLRG</sequence>
<accession>A0A382Q0U4</accession>
<proteinExistence type="predicted"/>
<evidence type="ECO:0000313" key="1">
    <source>
        <dbReference type="EMBL" id="SVC79214.1"/>
    </source>
</evidence>
<dbReference type="AlphaFoldDB" id="A0A382Q0U4"/>
<dbReference type="EMBL" id="UINC01111186">
    <property type="protein sequence ID" value="SVC79214.1"/>
    <property type="molecule type" value="Genomic_DNA"/>
</dbReference>